<name>A0A1I2U9U0_9BACT</name>
<reference evidence="2" key="1">
    <citation type="submission" date="2016-10" db="EMBL/GenBank/DDBJ databases">
        <authorList>
            <person name="Varghese N."/>
            <person name="Submissions S."/>
        </authorList>
    </citation>
    <scope>NUCLEOTIDE SEQUENCE [LARGE SCALE GENOMIC DNA]</scope>
    <source>
        <strain evidence="2">DSM 19315</strain>
    </source>
</reference>
<dbReference type="AlphaFoldDB" id="A0A1I2U9U0"/>
<evidence type="ECO:0000313" key="1">
    <source>
        <dbReference type="EMBL" id="SFG71566.1"/>
    </source>
</evidence>
<dbReference type="STRING" id="435880.SAMN04487988_10720"/>
<evidence type="ECO:0000313" key="2">
    <source>
        <dbReference type="Proteomes" id="UP000199642"/>
    </source>
</evidence>
<dbReference type="RefSeq" id="WP_092791468.1">
    <property type="nucleotide sequence ID" value="NZ_FOPC01000007.1"/>
</dbReference>
<dbReference type="EMBL" id="FOPC01000007">
    <property type="protein sequence ID" value="SFG71566.1"/>
    <property type="molecule type" value="Genomic_DNA"/>
</dbReference>
<organism evidence="1 2">
    <name type="scientific">Algoriphagus hitonicola</name>
    <dbReference type="NCBI Taxonomy" id="435880"/>
    <lineage>
        <taxon>Bacteria</taxon>
        <taxon>Pseudomonadati</taxon>
        <taxon>Bacteroidota</taxon>
        <taxon>Cytophagia</taxon>
        <taxon>Cytophagales</taxon>
        <taxon>Cyclobacteriaceae</taxon>
        <taxon>Algoriphagus</taxon>
    </lineage>
</organism>
<keyword evidence="2" id="KW-1185">Reference proteome</keyword>
<dbReference type="Proteomes" id="UP000199642">
    <property type="component" value="Unassembled WGS sequence"/>
</dbReference>
<gene>
    <name evidence="1" type="ORF">SAMN04487988_10720</name>
</gene>
<protein>
    <submittedName>
        <fullName evidence="1">Uncharacterized protein</fullName>
    </submittedName>
</protein>
<proteinExistence type="predicted"/>
<accession>A0A1I2U9U0</accession>
<sequence>MKAKIILSLILVLLGFSSVKVKAIGDKEIIIQCPDGDKYKCYEIQGATIYKGSGETKIIQAIG</sequence>